<dbReference type="InterPro" id="IPR037523">
    <property type="entry name" value="VOC_core"/>
</dbReference>
<organism evidence="2 3">
    <name type="scientific">Streptomyces osmaniensis</name>
    <dbReference type="NCBI Taxonomy" id="593134"/>
    <lineage>
        <taxon>Bacteria</taxon>
        <taxon>Bacillati</taxon>
        <taxon>Actinomycetota</taxon>
        <taxon>Actinomycetes</taxon>
        <taxon>Kitasatosporales</taxon>
        <taxon>Streptomycetaceae</taxon>
        <taxon>Streptomyces</taxon>
    </lineage>
</organism>
<dbReference type="Pfam" id="PF00903">
    <property type="entry name" value="Glyoxalase"/>
    <property type="match status" value="1"/>
</dbReference>
<comment type="caution">
    <text evidence="2">The sequence shown here is derived from an EMBL/GenBank/DDBJ whole genome shotgun (WGS) entry which is preliminary data.</text>
</comment>
<gene>
    <name evidence="2" type="ORF">GCM10022295_12510</name>
</gene>
<dbReference type="InterPro" id="IPR004360">
    <property type="entry name" value="Glyas_Fos-R_dOase_dom"/>
</dbReference>
<dbReference type="Proteomes" id="UP001500707">
    <property type="component" value="Unassembled WGS sequence"/>
</dbReference>
<accession>A0ABP6VAF6</accession>
<proteinExistence type="predicted"/>
<reference evidence="3" key="1">
    <citation type="journal article" date="2019" name="Int. J. Syst. Evol. Microbiol.">
        <title>The Global Catalogue of Microorganisms (GCM) 10K type strain sequencing project: providing services to taxonomists for standard genome sequencing and annotation.</title>
        <authorList>
            <consortium name="The Broad Institute Genomics Platform"/>
            <consortium name="The Broad Institute Genome Sequencing Center for Infectious Disease"/>
            <person name="Wu L."/>
            <person name="Ma J."/>
        </authorList>
    </citation>
    <scope>NUCLEOTIDE SEQUENCE [LARGE SCALE GENOMIC DNA]</scope>
    <source>
        <strain evidence="3">JCM 17656</strain>
    </source>
</reference>
<dbReference type="PROSITE" id="PS51819">
    <property type="entry name" value="VOC"/>
    <property type="match status" value="1"/>
</dbReference>
<keyword evidence="3" id="KW-1185">Reference proteome</keyword>
<dbReference type="RefSeq" id="WP_346180657.1">
    <property type="nucleotide sequence ID" value="NZ_BAABCE010000002.1"/>
</dbReference>
<protein>
    <submittedName>
        <fullName evidence="2">Glyoxalase</fullName>
    </submittedName>
</protein>
<feature type="domain" description="VOC" evidence="1">
    <location>
        <begin position="4"/>
        <end position="140"/>
    </location>
</feature>
<evidence type="ECO:0000313" key="2">
    <source>
        <dbReference type="EMBL" id="GAA3532025.1"/>
    </source>
</evidence>
<dbReference type="EMBL" id="BAABCE010000002">
    <property type="protein sequence ID" value="GAA3532025.1"/>
    <property type="molecule type" value="Genomic_DNA"/>
</dbReference>
<evidence type="ECO:0000259" key="1">
    <source>
        <dbReference type="PROSITE" id="PS51819"/>
    </source>
</evidence>
<evidence type="ECO:0000313" key="3">
    <source>
        <dbReference type="Proteomes" id="UP001500707"/>
    </source>
</evidence>
<sequence>MDMKLEVVVVPVADVDRAKKFYTALGWRLDADVAPDAGFRVVQMTPPGSPASVIFGMSVTEQAPGSARGLHLVVDDIQAAHAELERNGADPSEVFHDAGGVFHHGGTEARVPGADPKRGSYGSFLSFDDPDGNGWLLQEVTTRLPGRLDPATTEFASAGDLAGALRRAAGAHGEHEARTGAEDPDWPDWYARYMVSEQAGTEPPL</sequence>
<name>A0ABP6VAF6_9ACTN</name>